<accession>A0AAV6KPJ4</accession>
<dbReference type="EMBL" id="JACTNZ010000004">
    <property type="protein sequence ID" value="KAG5554526.1"/>
    <property type="molecule type" value="Genomic_DNA"/>
</dbReference>
<dbReference type="Pfam" id="PF00023">
    <property type="entry name" value="Ank"/>
    <property type="match status" value="1"/>
</dbReference>
<dbReference type="PROSITE" id="PS50297">
    <property type="entry name" value="ANK_REP_REGION"/>
    <property type="match status" value="3"/>
</dbReference>
<reference evidence="3" key="1">
    <citation type="submission" date="2020-08" db="EMBL/GenBank/DDBJ databases">
        <title>Plant Genome Project.</title>
        <authorList>
            <person name="Zhang R.-G."/>
        </authorList>
    </citation>
    <scope>NUCLEOTIDE SEQUENCE</scope>
    <source>
        <strain evidence="3">WSP0</strain>
        <tissue evidence="3">Leaf</tissue>
    </source>
</reference>
<feature type="compositionally biased region" description="Acidic residues" evidence="2">
    <location>
        <begin position="13"/>
        <end position="28"/>
    </location>
</feature>
<feature type="repeat" description="ANK" evidence="1">
    <location>
        <begin position="278"/>
        <end position="300"/>
    </location>
</feature>
<name>A0AAV6KPJ4_9ERIC</name>
<feature type="repeat" description="ANK" evidence="1">
    <location>
        <begin position="339"/>
        <end position="372"/>
    </location>
</feature>
<dbReference type="SMART" id="SM00248">
    <property type="entry name" value="ANK"/>
    <property type="match status" value="6"/>
</dbReference>
<keyword evidence="1" id="KW-0040">ANK repeat</keyword>
<dbReference type="SUPFAM" id="SSF48403">
    <property type="entry name" value="Ankyrin repeat"/>
    <property type="match status" value="1"/>
</dbReference>
<dbReference type="InterPro" id="IPR002110">
    <property type="entry name" value="Ankyrin_rpt"/>
</dbReference>
<evidence type="ECO:0000256" key="1">
    <source>
        <dbReference type="PROSITE-ProRule" id="PRU00023"/>
    </source>
</evidence>
<keyword evidence="4" id="KW-1185">Reference proteome</keyword>
<dbReference type="AlphaFoldDB" id="A0AAV6KPJ4"/>
<evidence type="ECO:0000313" key="3">
    <source>
        <dbReference type="EMBL" id="KAG5554526.1"/>
    </source>
</evidence>
<dbReference type="PANTHER" id="PTHR24121">
    <property type="entry name" value="NO MECHANORECEPTOR POTENTIAL C, ISOFORM D-RELATED"/>
    <property type="match status" value="1"/>
</dbReference>
<protein>
    <recommendedName>
        <fullName evidence="5">Ankyrin repeat family protein</fullName>
    </recommendedName>
</protein>
<dbReference type="InterPro" id="IPR036770">
    <property type="entry name" value="Ankyrin_rpt-contain_sf"/>
</dbReference>
<dbReference type="Gene3D" id="1.25.40.20">
    <property type="entry name" value="Ankyrin repeat-containing domain"/>
    <property type="match status" value="2"/>
</dbReference>
<evidence type="ECO:0000313" key="4">
    <source>
        <dbReference type="Proteomes" id="UP000823749"/>
    </source>
</evidence>
<feature type="repeat" description="ANK" evidence="1">
    <location>
        <begin position="443"/>
        <end position="475"/>
    </location>
</feature>
<evidence type="ECO:0000256" key="2">
    <source>
        <dbReference type="SAM" id="MobiDB-lite"/>
    </source>
</evidence>
<dbReference type="Pfam" id="PF12796">
    <property type="entry name" value="Ank_2"/>
    <property type="match status" value="2"/>
</dbReference>
<proteinExistence type="predicted"/>
<dbReference type="Proteomes" id="UP000823749">
    <property type="component" value="Chromosome 4"/>
</dbReference>
<feature type="region of interest" description="Disordered" evidence="2">
    <location>
        <begin position="1"/>
        <end position="53"/>
    </location>
</feature>
<comment type="caution">
    <text evidence="3">The sequence shown here is derived from an EMBL/GenBank/DDBJ whole genome shotgun (WGS) entry which is preliminary data.</text>
</comment>
<organism evidence="3 4">
    <name type="scientific">Rhododendron griersonianum</name>
    <dbReference type="NCBI Taxonomy" id="479676"/>
    <lineage>
        <taxon>Eukaryota</taxon>
        <taxon>Viridiplantae</taxon>
        <taxon>Streptophyta</taxon>
        <taxon>Embryophyta</taxon>
        <taxon>Tracheophyta</taxon>
        <taxon>Spermatophyta</taxon>
        <taxon>Magnoliopsida</taxon>
        <taxon>eudicotyledons</taxon>
        <taxon>Gunneridae</taxon>
        <taxon>Pentapetalae</taxon>
        <taxon>asterids</taxon>
        <taxon>Ericales</taxon>
        <taxon>Ericaceae</taxon>
        <taxon>Ericoideae</taxon>
        <taxon>Rhodoreae</taxon>
        <taxon>Rhododendron</taxon>
    </lineage>
</organism>
<evidence type="ECO:0008006" key="5">
    <source>
        <dbReference type="Google" id="ProtNLM"/>
    </source>
</evidence>
<gene>
    <name evidence="3" type="ORF">RHGRI_012169</name>
</gene>
<sequence length="530" mass="58079">MFGSDGGGASQDSEQEWPSDDSEDDDYDPEKNETSCSYGRAGSEADAMDDASSSSSLWSLEDEVFSESGSSSKGRWNASFKASIGADWWSCSSNGHDSYNEVLNLLERVLLAFDEGQEVVDGVEEGVGINGVELDLASMEFSLRLHLREWVPIIHMISAVENKARSIPMISCTKKKVKNHFPLQWVHQGNGLARSISKHIPSYFTPIAFQRFTMHPSLYTAAMEGKLEDLKRYTDRFALQFTKNNNTVLHVVAEFGHSHCVADILSACPLLLRRENTHGDTPLHIAAAGGHDDVVESLINFAKAPADNRSNEIAAANNGGGEGGIAPAVREMLKARNRDGDTPLHLAARYRDPRRVVSLLTAADERLDYRPNKAGETPLYLVVHRGSDAAVVSEILKNCKSPAYGGPGGRTAMHAAVIDSSKDAILDKLLDWKQDLIKEQDTKGWTSLHFAAQYGNLEAVKKLLDKDKSVAYANNDEGNTALHIATATGDVLVMNEILQKFPDCWEMANSKGQTTHCRGCGERCGDQFYP</sequence>
<dbReference type="PROSITE" id="PS50088">
    <property type="entry name" value="ANK_REPEAT"/>
    <property type="match status" value="3"/>
</dbReference>
<dbReference type="PANTHER" id="PTHR24121:SF22">
    <property type="entry name" value="PROTEIN ACCELERATED CELL DEATH 6-LIKE"/>
    <property type="match status" value="1"/>
</dbReference>